<gene>
    <name evidence="3" type="ORF">AMON00008_LOCUS47100</name>
</gene>
<evidence type="ECO:0000256" key="2">
    <source>
        <dbReference type="SAM" id="Phobius"/>
    </source>
</evidence>
<accession>A0A7S4S9S0</accession>
<name>A0A7S4S9S0_9DINO</name>
<proteinExistence type="predicted"/>
<feature type="region of interest" description="Disordered" evidence="1">
    <location>
        <begin position="1"/>
        <end position="23"/>
    </location>
</feature>
<protein>
    <submittedName>
        <fullName evidence="3">Uncharacterized protein</fullName>
    </submittedName>
</protein>
<evidence type="ECO:0000256" key="1">
    <source>
        <dbReference type="SAM" id="MobiDB-lite"/>
    </source>
</evidence>
<dbReference type="AlphaFoldDB" id="A0A7S4S9S0"/>
<keyword evidence="2" id="KW-0472">Membrane</keyword>
<dbReference type="EMBL" id="HBNR01066678">
    <property type="protein sequence ID" value="CAE4638998.1"/>
    <property type="molecule type" value="Transcribed_RNA"/>
</dbReference>
<sequence length="134" mass="14024">MAQAVLAQVGPGHPRSSRPQLPRRHPDLAMAAKARVLPVLLAAALCAVLFRCLAAPAATDGAFVPSPQLRSTASSLTVQERAAAVFPGAAVAVAPDIAEAATEQELNRFGFVFAIIFLLFFFAAFGRLLTVGKL</sequence>
<keyword evidence="2" id="KW-1133">Transmembrane helix</keyword>
<evidence type="ECO:0000313" key="3">
    <source>
        <dbReference type="EMBL" id="CAE4638998.1"/>
    </source>
</evidence>
<organism evidence="3">
    <name type="scientific">Alexandrium monilatum</name>
    <dbReference type="NCBI Taxonomy" id="311494"/>
    <lineage>
        <taxon>Eukaryota</taxon>
        <taxon>Sar</taxon>
        <taxon>Alveolata</taxon>
        <taxon>Dinophyceae</taxon>
        <taxon>Gonyaulacales</taxon>
        <taxon>Pyrocystaceae</taxon>
        <taxon>Alexandrium</taxon>
    </lineage>
</organism>
<feature type="transmembrane region" description="Helical" evidence="2">
    <location>
        <begin position="109"/>
        <end position="129"/>
    </location>
</feature>
<keyword evidence="2" id="KW-0812">Transmembrane</keyword>
<reference evidence="3" key="1">
    <citation type="submission" date="2021-01" db="EMBL/GenBank/DDBJ databases">
        <authorList>
            <person name="Corre E."/>
            <person name="Pelletier E."/>
            <person name="Niang G."/>
            <person name="Scheremetjew M."/>
            <person name="Finn R."/>
            <person name="Kale V."/>
            <person name="Holt S."/>
            <person name="Cochrane G."/>
            <person name="Meng A."/>
            <person name="Brown T."/>
            <person name="Cohen L."/>
        </authorList>
    </citation>
    <scope>NUCLEOTIDE SEQUENCE</scope>
    <source>
        <strain evidence="3">CCMP3105</strain>
    </source>
</reference>